<feature type="region of interest" description="Disordered" evidence="1">
    <location>
        <begin position="86"/>
        <end position="113"/>
    </location>
</feature>
<protein>
    <submittedName>
        <fullName evidence="2">Uncharacterized protein</fullName>
    </submittedName>
</protein>
<dbReference type="OrthoDB" id="10688043at2759"/>
<organism evidence="2 3">
    <name type="scientific">Chlamydomonas incerta</name>
    <dbReference type="NCBI Taxonomy" id="51695"/>
    <lineage>
        <taxon>Eukaryota</taxon>
        <taxon>Viridiplantae</taxon>
        <taxon>Chlorophyta</taxon>
        <taxon>core chlorophytes</taxon>
        <taxon>Chlorophyceae</taxon>
        <taxon>CS clade</taxon>
        <taxon>Chlamydomonadales</taxon>
        <taxon>Chlamydomonadaceae</taxon>
        <taxon>Chlamydomonas</taxon>
    </lineage>
</organism>
<dbReference type="Proteomes" id="UP000650467">
    <property type="component" value="Unassembled WGS sequence"/>
</dbReference>
<feature type="region of interest" description="Disordered" evidence="1">
    <location>
        <begin position="136"/>
        <end position="197"/>
    </location>
</feature>
<evidence type="ECO:0000313" key="3">
    <source>
        <dbReference type="Proteomes" id="UP000650467"/>
    </source>
</evidence>
<feature type="region of interest" description="Disordered" evidence="1">
    <location>
        <begin position="323"/>
        <end position="382"/>
    </location>
</feature>
<feature type="compositionally biased region" description="Low complexity" evidence="1">
    <location>
        <begin position="470"/>
        <end position="483"/>
    </location>
</feature>
<reference evidence="2" key="1">
    <citation type="journal article" date="2020" name="bioRxiv">
        <title>Comparative genomics of Chlamydomonas.</title>
        <authorList>
            <person name="Craig R.J."/>
            <person name="Hasan A.R."/>
            <person name="Ness R.W."/>
            <person name="Keightley P.D."/>
        </authorList>
    </citation>
    <scope>NUCLEOTIDE SEQUENCE</scope>
    <source>
        <strain evidence="2">SAG 7.73</strain>
    </source>
</reference>
<feature type="region of interest" description="Disordered" evidence="1">
    <location>
        <begin position="225"/>
        <end position="244"/>
    </location>
</feature>
<feature type="compositionally biased region" description="Low complexity" evidence="1">
    <location>
        <begin position="225"/>
        <end position="236"/>
    </location>
</feature>
<proteinExistence type="predicted"/>
<feature type="compositionally biased region" description="Basic and acidic residues" evidence="1">
    <location>
        <begin position="457"/>
        <end position="469"/>
    </location>
</feature>
<sequence length="839" mass="81494">MNEEEICAQAEALMGAAAAAAVAAGGGTGATNAAARSHAAPPASSGAAAGGAAAETAPTAIASSAAAGEARGVTAVCGVVVARVQQQRPDRSAEAASTAARDAEPSLAASSHSCERFPRDFSAACVASEDRIAVAAAPTASSDAPDDATTAAKRSAASESSNVPPPPLPAMPNQHSPNASAPQPAAACSPSGAAAGGVNADAAPAALPAGAYGGIAKILSFGMQPQQQPRQLQPGQRNAVEPHPYQQPCVAGGAMLLRMVAGVADGGATCGAASEVPMRAASTGAAFAAPAKRPAASPGVASSTWVDAQACGVRSSSVLALAGQASGQASRPPPPPPQWPSGAFTFWSLPQPHVFTGSPANTATGMAAAEQPPPEPRSSSSIAAAATAHLAQLALRADSTADDEAAAGRMPHAAQAPWAALPPQWPPRPPSNGCELAAAAGGMWASGATPHSGAAAAHDKPHAEQHADHAAAAALHHQSLQQEPCPAPPGGPALISGSSMSALDELLGQLDAMETDALDVLMLADTHGVHAAQQETAAASSRVPAAGAHPRPWHAAHVVHVGTAPAQLLTSDARHDSTDSGSPFVTTHHGAGGLCVDAAPLAFPGGALGRATATIRTGGSAGLMWNPSGPAHPHLQQLPRAHHLTWHGGSSFAAPAGGVLGATPGSAGLLYTSAAVTASSSEACTPDPASSTGGHHTTSTTAHDQQSGAFAGFLSVQQLGGSAGGATGSGVYSSGGDCVDLYSALAAARCGMPADAAAAANVAALSTVTAAGGVRIGAAPARGPGLGSFSSLRMPAATDAGSTLGIGDVEIQEVMAGLMGTAGPPVAPSLRSGGGFAFL</sequence>
<evidence type="ECO:0000313" key="2">
    <source>
        <dbReference type="EMBL" id="KAG2434221.1"/>
    </source>
</evidence>
<feature type="region of interest" description="Disordered" evidence="1">
    <location>
        <begin position="681"/>
        <end position="704"/>
    </location>
</feature>
<feature type="compositionally biased region" description="Low complexity" evidence="1">
    <location>
        <begin position="681"/>
        <end position="703"/>
    </location>
</feature>
<keyword evidence="3" id="KW-1185">Reference proteome</keyword>
<evidence type="ECO:0000256" key="1">
    <source>
        <dbReference type="SAM" id="MobiDB-lite"/>
    </source>
</evidence>
<name>A0A835SYT5_CHLIN</name>
<feature type="compositionally biased region" description="Low complexity" evidence="1">
    <location>
        <begin position="179"/>
        <end position="197"/>
    </location>
</feature>
<gene>
    <name evidence="2" type="ORF">HXX76_007947</name>
</gene>
<dbReference type="EMBL" id="JAEHOC010000017">
    <property type="protein sequence ID" value="KAG2434221.1"/>
    <property type="molecule type" value="Genomic_DNA"/>
</dbReference>
<feature type="region of interest" description="Disordered" evidence="1">
    <location>
        <begin position="30"/>
        <end position="50"/>
    </location>
</feature>
<dbReference type="AlphaFoldDB" id="A0A835SYT5"/>
<feature type="region of interest" description="Disordered" evidence="1">
    <location>
        <begin position="448"/>
        <end position="488"/>
    </location>
</feature>
<feature type="compositionally biased region" description="Low complexity" evidence="1">
    <location>
        <begin position="136"/>
        <end position="152"/>
    </location>
</feature>
<accession>A0A835SYT5</accession>
<comment type="caution">
    <text evidence="2">The sequence shown here is derived from an EMBL/GenBank/DDBJ whole genome shotgun (WGS) entry which is preliminary data.</text>
</comment>